<reference evidence="3" key="2">
    <citation type="submission" date="2013-04" db="EMBL/GenBank/DDBJ databases">
        <title>Bisphenol A degrading Sphingobium sp. strain BiD32.</title>
        <authorList>
            <person name="Nielsen J.L."/>
            <person name="Zhou N.A."/>
            <person name="Kjeldal H."/>
        </authorList>
    </citation>
    <scope>NUCLEOTIDE SEQUENCE [LARGE SCALE GENOMIC DNA]</scope>
    <source>
        <strain evidence="3">BiD32</strain>
    </source>
</reference>
<sequence length="368" mass="39771">MGMASYATDEDKWADLFLSAALDPQNWDGAIRAMANATGSRHGQLIGFGPGASGFNWISDIDDSIIAKTAAIDQSQPDLNFRVAADGLADSPAIVHEAHYDVARQSLRSDDYLDLCADFDIFDGCQTRLLAGREGMIGLALLRDSKDGRTTQEQRDLFGEIAGHARTAVRLQRAIEQQGFSLLSGAFEAMDRACWLLDATGRVGGMTARAEALLATSRIRVNEGWLTSERADESRAITRAIRTAIDPPGRAADPVALGDDSGGVGIMLECYPLPNRPWALPFAPRAIVIARVGAPTDRHVQLLMRTFRLTPAEADIAIRLAAGQSRADIAAARSVSAETLKVQLRSIYDKTGCRRESQLVRIVGLISH</sequence>
<dbReference type="InterPro" id="IPR036388">
    <property type="entry name" value="WH-like_DNA-bd_sf"/>
</dbReference>
<dbReference type="SUPFAM" id="SSF46894">
    <property type="entry name" value="C-terminal effector domain of the bipartite response regulators"/>
    <property type="match status" value="1"/>
</dbReference>
<dbReference type="Gene3D" id="1.10.10.10">
    <property type="entry name" value="Winged helix-like DNA-binding domain superfamily/Winged helix DNA-binding domain"/>
    <property type="match status" value="1"/>
</dbReference>
<name>N1MMJ3_9SPHN</name>
<protein>
    <recommendedName>
        <fullName evidence="1">HTH luxR-type domain-containing protein</fullName>
    </recommendedName>
</protein>
<dbReference type="AlphaFoldDB" id="N1MMJ3"/>
<organism evidence="2 3">
    <name type="scientific">Sphingobium indicum BiD32</name>
    <dbReference type="NCBI Taxonomy" id="1301087"/>
    <lineage>
        <taxon>Bacteria</taxon>
        <taxon>Pseudomonadati</taxon>
        <taxon>Pseudomonadota</taxon>
        <taxon>Alphaproteobacteria</taxon>
        <taxon>Sphingomonadales</taxon>
        <taxon>Sphingomonadaceae</taxon>
        <taxon>Sphingobium</taxon>
    </lineage>
</organism>
<dbReference type="GO" id="GO:0003677">
    <property type="term" value="F:DNA binding"/>
    <property type="evidence" value="ECO:0007669"/>
    <property type="project" value="InterPro"/>
</dbReference>
<comment type="caution">
    <text evidence="2">The sequence shown here is derived from an EMBL/GenBank/DDBJ whole genome shotgun (WGS) entry which is preliminary data.</text>
</comment>
<dbReference type="Pfam" id="PF00196">
    <property type="entry name" value="GerE"/>
    <property type="match status" value="1"/>
</dbReference>
<dbReference type="Proteomes" id="UP000013201">
    <property type="component" value="Unassembled WGS sequence"/>
</dbReference>
<evidence type="ECO:0000259" key="1">
    <source>
        <dbReference type="SMART" id="SM00421"/>
    </source>
</evidence>
<reference evidence="2 3" key="1">
    <citation type="submission" date="2013-03" db="EMBL/GenBank/DDBJ databases">
        <authorList>
            <person name="Le V."/>
        </authorList>
    </citation>
    <scope>NUCLEOTIDE SEQUENCE [LARGE SCALE GENOMIC DNA]</scope>
    <source>
        <strain evidence="2 3">BiD32</strain>
    </source>
</reference>
<dbReference type="SMART" id="SM00421">
    <property type="entry name" value="HTH_LUXR"/>
    <property type="match status" value="1"/>
</dbReference>
<dbReference type="GO" id="GO:0006355">
    <property type="term" value="P:regulation of DNA-templated transcription"/>
    <property type="evidence" value="ECO:0007669"/>
    <property type="project" value="InterPro"/>
</dbReference>
<dbReference type="InterPro" id="IPR000792">
    <property type="entry name" value="Tscrpt_reg_LuxR_C"/>
</dbReference>
<dbReference type="InterPro" id="IPR016032">
    <property type="entry name" value="Sig_transdc_resp-reg_C-effctor"/>
</dbReference>
<evidence type="ECO:0000313" key="3">
    <source>
        <dbReference type="Proteomes" id="UP000013201"/>
    </source>
</evidence>
<gene>
    <name evidence="2" type="ORF">EBBID32_11450</name>
</gene>
<keyword evidence="3" id="KW-1185">Reference proteome</keyword>
<proteinExistence type="predicted"/>
<feature type="domain" description="HTH luxR-type" evidence="1">
    <location>
        <begin position="306"/>
        <end position="363"/>
    </location>
</feature>
<dbReference type="EMBL" id="CAVK010000057">
    <property type="protein sequence ID" value="CCW16807.1"/>
    <property type="molecule type" value="Genomic_DNA"/>
</dbReference>
<evidence type="ECO:0000313" key="2">
    <source>
        <dbReference type="EMBL" id="CCW16807.1"/>
    </source>
</evidence>
<accession>N1MMJ3</accession>